<protein>
    <submittedName>
        <fullName evidence="4">Cell division septation protein DedD</fullName>
    </submittedName>
</protein>
<feature type="transmembrane region" description="Helical" evidence="2">
    <location>
        <begin position="47"/>
        <end position="73"/>
    </location>
</feature>
<keyword evidence="2" id="KW-0472">Membrane</keyword>
<keyword evidence="4" id="KW-0132">Cell division</keyword>
<dbReference type="EMBL" id="QPJK01000004">
    <property type="protein sequence ID" value="RCW71390.1"/>
    <property type="molecule type" value="Genomic_DNA"/>
</dbReference>
<reference evidence="4 5" key="1">
    <citation type="submission" date="2018-07" db="EMBL/GenBank/DDBJ databases">
        <title>Genomic Encyclopedia of Type Strains, Phase IV (KMG-IV): sequencing the most valuable type-strain genomes for metagenomic binning, comparative biology and taxonomic classification.</title>
        <authorList>
            <person name="Goeker M."/>
        </authorList>
    </citation>
    <scope>NUCLEOTIDE SEQUENCE [LARGE SCALE GENOMIC DNA]</scope>
    <source>
        <strain evidence="4 5">DSM 21634</strain>
    </source>
</reference>
<feature type="compositionally biased region" description="Low complexity" evidence="1">
    <location>
        <begin position="216"/>
        <end position="228"/>
    </location>
</feature>
<dbReference type="SUPFAM" id="SSF110997">
    <property type="entry name" value="Sporulation related repeat"/>
    <property type="match status" value="1"/>
</dbReference>
<dbReference type="Proteomes" id="UP000252884">
    <property type="component" value="Unassembled WGS sequence"/>
</dbReference>
<evidence type="ECO:0000313" key="5">
    <source>
        <dbReference type="Proteomes" id="UP000252884"/>
    </source>
</evidence>
<keyword evidence="2" id="KW-0812">Transmembrane</keyword>
<dbReference type="PROSITE" id="PS51724">
    <property type="entry name" value="SPOR"/>
    <property type="match status" value="1"/>
</dbReference>
<feature type="transmembrane region" description="Helical" evidence="2">
    <location>
        <begin position="145"/>
        <end position="165"/>
    </location>
</feature>
<dbReference type="OrthoDB" id="8912395at2"/>
<keyword evidence="5" id="KW-1185">Reference proteome</keyword>
<gene>
    <name evidence="4" type="ORF">DES41_104209</name>
</gene>
<dbReference type="GO" id="GO:0042834">
    <property type="term" value="F:peptidoglycan binding"/>
    <property type="evidence" value="ECO:0007669"/>
    <property type="project" value="InterPro"/>
</dbReference>
<dbReference type="Pfam" id="PF05036">
    <property type="entry name" value="SPOR"/>
    <property type="match status" value="1"/>
</dbReference>
<evidence type="ECO:0000256" key="2">
    <source>
        <dbReference type="SAM" id="Phobius"/>
    </source>
</evidence>
<dbReference type="AlphaFoldDB" id="A0A368XTK7"/>
<dbReference type="Gene3D" id="3.30.70.1070">
    <property type="entry name" value="Sporulation related repeat"/>
    <property type="match status" value="1"/>
</dbReference>
<feature type="transmembrane region" description="Helical" evidence="2">
    <location>
        <begin position="85"/>
        <end position="104"/>
    </location>
</feature>
<feature type="region of interest" description="Disordered" evidence="1">
    <location>
        <begin position="195"/>
        <end position="243"/>
    </location>
</feature>
<comment type="caution">
    <text evidence="4">The sequence shown here is derived from an EMBL/GenBank/DDBJ whole genome shotgun (WGS) entry which is preliminary data.</text>
</comment>
<dbReference type="InterPro" id="IPR007730">
    <property type="entry name" value="SPOR-like_dom"/>
</dbReference>
<keyword evidence="4" id="KW-0131">Cell cycle</keyword>
<organism evidence="4 5">
    <name type="scientific">Pseudorhodoferax soli</name>
    <dbReference type="NCBI Taxonomy" id="545864"/>
    <lineage>
        <taxon>Bacteria</taxon>
        <taxon>Pseudomonadati</taxon>
        <taxon>Pseudomonadota</taxon>
        <taxon>Betaproteobacteria</taxon>
        <taxon>Burkholderiales</taxon>
        <taxon>Comamonadaceae</taxon>
    </lineage>
</organism>
<accession>A0A368XTK7</accession>
<keyword evidence="2" id="KW-1133">Transmembrane helix</keyword>
<evidence type="ECO:0000256" key="1">
    <source>
        <dbReference type="SAM" id="MobiDB-lite"/>
    </source>
</evidence>
<sequence>MLYRAAIGPDRGDHYLRRFQARDGGNTQAPRWPRWHWGGFVSALSWLAWRGLIGAAALWAGAALLGAVLALGLARLVFGAGAAPLAWLLAVLTLAASLAWGLGAERLYHRLCNRRILAAVAAHASIGAACAALQRQQPGRAARWATLLALHGAVLAALAGLVLAMRPLPQQPPSERLAPGPQAAALAPATSAAPTAALLPMPNPGTEGQPAPAPAPLASTSAPAEPAEPAGPPAPAQAASAAATAAPAAPPLAASVAASAARPGRAAQAAPDPAAGRYAVQIGVFAEPANAQAALDRLRAAGLPARGDAAGPPGRLRVRAGPFATREEAQRAGERIQALGLPAVLVRLPAARQAGPAEP</sequence>
<proteinExistence type="predicted"/>
<name>A0A368XTK7_9BURK</name>
<evidence type="ECO:0000259" key="3">
    <source>
        <dbReference type="PROSITE" id="PS51724"/>
    </source>
</evidence>
<evidence type="ECO:0000313" key="4">
    <source>
        <dbReference type="EMBL" id="RCW71390.1"/>
    </source>
</evidence>
<dbReference type="GO" id="GO:0051301">
    <property type="term" value="P:cell division"/>
    <property type="evidence" value="ECO:0007669"/>
    <property type="project" value="UniProtKB-KW"/>
</dbReference>
<dbReference type="InterPro" id="IPR036680">
    <property type="entry name" value="SPOR-like_sf"/>
</dbReference>
<feature type="domain" description="SPOR" evidence="3">
    <location>
        <begin position="272"/>
        <end position="352"/>
    </location>
</feature>